<accession>A0A5C8V644</accession>
<gene>
    <name evidence="1" type="ORF">FVB32_00800</name>
</gene>
<keyword evidence="2" id="KW-1185">Reference proteome</keyword>
<proteinExistence type="predicted"/>
<comment type="caution">
    <text evidence="1">The sequence shown here is derived from an EMBL/GenBank/DDBJ whole genome shotgun (WGS) entry which is preliminary data.</text>
</comment>
<name>A0A5C8V644_9FLAO</name>
<organism evidence="1 2">
    <name type="scientific">Flagellimonas hymeniacidonis</name>
    <dbReference type="NCBI Taxonomy" id="2603628"/>
    <lineage>
        <taxon>Bacteria</taxon>
        <taxon>Pseudomonadati</taxon>
        <taxon>Bacteroidota</taxon>
        <taxon>Flavobacteriia</taxon>
        <taxon>Flavobacteriales</taxon>
        <taxon>Flavobacteriaceae</taxon>
        <taxon>Flagellimonas</taxon>
    </lineage>
</organism>
<dbReference type="RefSeq" id="WP_147740689.1">
    <property type="nucleotide sequence ID" value="NZ_VRUR01000001.1"/>
</dbReference>
<dbReference type="Proteomes" id="UP000321456">
    <property type="component" value="Unassembled WGS sequence"/>
</dbReference>
<reference evidence="1 2" key="1">
    <citation type="submission" date="2019-08" db="EMBL/GenBank/DDBJ databases">
        <title>Professor.</title>
        <authorList>
            <person name="Park J.S."/>
        </authorList>
    </citation>
    <scope>NUCLEOTIDE SEQUENCE [LARGE SCALE GENOMIC DNA]</scope>
    <source>
        <strain evidence="1 2">176CP5-101</strain>
    </source>
</reference>
<evidence type="ECO:0000313" key="2">
    <source>
        <dbReference type="Proteomes" id="UP000321456"/>
    </source>
</evidence>
<dbReference type="EMBL" id="VRUR01000001">
    <property type="protein sequence ID" value="TXN36856.1"/>
    <property type="molecule type" value="Genomic_DNA"/>
</dbReference>
<sequence>MTKQLHLAAQYLATAAKSFLEAKSDDSHTNLGFSIEEKSLQTWALDANGTKLCLNYEQFSLEWKSHESNSFLLDGKTHEEIVNWLSQTSKTLGFEKPYQFDLHYDMPYSMNPTDQFKKSDTQELILLRSLAQNALKSFLNIENLTSDIRIWPHHFDTGAFCVLNDGSGKSIGMGLSIPDAMIDDHYFYISGYIGHDGLDTANFAPLTKGKWLNDGFKGAVLSASGISTEIAVQFFREAFKAYVS</sequence>
<dbReference type="AlphaFoldDB" id="A0A5C8V644"/>
<evidence type="ECO:0000313" key="1">
    <source>
        <dbReference type="EMBL" id="TXN36856.1"/>
    </source>
</evidence>
<protein>
    <submittedName>
        <fullName evidence="1">Uncharacterized protein</fullName>
    </submittedName>
</protein>